<dbReference type="GO" id="GO:0046872">
    <property type="term" value="F:metal ion binding"/>
    <property type="evidence" value="ECO:0007669"/>
    <property type="project" value="UniProtKB-KW"/>
</dbReference>
<dbReference type="EC" id="2.3.2.15" evidence="1"/>
<dbReference type="FunFam" id="3.90.70.30:FF:000001">
    <property type="entry name" value="Glutathione gamma-glutamylcysteinyltransferase 1"/>
    <property type="match status" value="1"/>
</dbReference>
<keyword evidence="3" id="KW-0808">Transferase</keyword>
<accession>A0AA39VLA7</accession>
<dbReference type="GO" id="GO:0010273">
    <property type="term" value="P:detoxification of copper ion"/>
    <property type="evidence" value="ECO:0007669"/>
    <property type="project" value="TreeGrafter"/>
</dbReference>
<feature type="region of interest" description="Disordered" evidence="6">
    <location>
        <begin position="740"/>
        <end position="762"/>
    </location>
</feature>
<keyword evidence="9" id="KW-1185">Reference proteome</keyword>
<dbReference type="EMBL" id="JAUESC010000384">
    <property type="protein sequence ID" value="KAK0582823.1"/>
    <property type="molecule type" value="Genomic_DNA"/>
</dbReference>
<feature type="compositionally biased region" description="Polar residues" evidence="6">
    <location>
        <begin position="750"/>
        <end position="760"/>
    </location>
</feature>
<keyword evidence="2" id="KW-0104">Cadmium</keyword>
<dbReference type="Gene3D" id="3.90.70.30">
    <property type="entry name" value="Phytochelatin synthase, N-terminal domain"/>
    <property type="match status" value="1"/>
</dbReference>
<dbReference type="Pfam" id="PF05023">
    <property type="entry name" value="Phytochelatin"/>
    <property type="match status" value="1"/>
</dbReference>
<sequence length="834" mass="92456">MAGLYRRVLPCPPAIDFASSEGKQLFFEAIQGGTMEGFYRLISFFQTQSEPAYCGLASLSMVLNALAIDPGRKWKGPWRWFDESMLDCCEPLEKVKEKGISFGKLVCLAHCGGAKVEAFRTNQSTIDDFRKHVIRCAASDDCHVISSYHRAAFKQTGTGHFSPIGGYHAGKDMALILDVARFKYPPHWVPLTLLWEAMDSVDEATGQCRGFMLISRPHREPGLLYTLSCKHESWVGIAKYLMDDVPKLVKSEDIKDIEKILSVIFLSLPSNFGEFIKWVAEVRRSEDGNQSLSQEEKGRLAVKEGVLKQVQESGLFKHVVAFLSSVNFCCRNMLAVGHQSDLPDIAASVCCQGAEILAGKLSSSEGFCCRETCVKSLKTNGDKPVTLVSGTVVDGRSEQGVDMLVPSSQIGDCGCGPSNCIGLYPAGNDILTVLILALPTDTWNGIKDEKLSQYIHSLVSMKNLPSLLQEEVLHLRRQLHLLKRCQENKVDDDLGYTWRSKWWIEMSLSRSERCFPEIKPDNEEVRGFIQGSKSHRDEAREFCKEGTADKSEEAKASVEQNLDSNPRSIVNEGERDSYGPWMQVIYGRGNRSHLSYNSYGRKSGNQGNGGKQGLGDRQGSGSSNARTVNFGISEINRKGLETGKSLMKVPSHKKNSKLVATDVVGSRFAILNDNMDEENSLDSGQDKASSSLVLTEISNRNFFPKKQLNPIANKYLIDPHTIKSNPSKNHKENGKEVWAKKNGKGAKKISMQQTSAQSNPMEEDLEDSEVLQSLHKKMVEVRVAEDLIPTVIEHHLPVETINIDSGQQSVVVSDASTFEVVASKLKEAMEVVLE</sequence>
<evidence type="ECO:0000256" key="2">
    <source>
        <dbReference type="ARBA" id="ARBA00022539"/>
    </source>
</evidence>
<dbReference type="PANTHER" id="PTHR33447">
    <property type="entry name" value="GLUTATHIONE GAMMA-GLUTAMYLCYSTEINYLTRANSFERASE"/>
    <property type="match status" value="1"/>
</dbReference>
<gene>
    <name evidence="8" type="ORF">LWI29_029946</name>
</gene>
<dbReference type="PANTHER" id="PTHR33447:SF2">
    <property type="entry name" value="GLUTATHIONE GAMMA-GLUTAMYLCYSTEINYLTRANSFERASE"/>
    <property type="match status" value="1"/>
</dbReference>
<name>A0AA39VLA7_ACESA</name>
<feature type="region of interest" description="Disordered" evidence="6">
    <location>
        <begin position="545"/>
        <end position="574"/>
    </location>
</feature>
<dbReference type="Proteomes" id="UP001168877">
    <property type="component" value="Unassembled WGS sequence"/>
</dbReference>
<keyword evidence="5" id="KW-0012">Acyltransferase</keyword>
<evidence type="ECO:0000256" key="6">
    <source>
        <dbReference type="SAM" id="MobiDB-lite"/>
    </source>
</evidence>
<dbReference type="InterPro" id="IPR007719">
    <property type="entry name" value="PCS_N"/>
</dbReference>
<keyword evidence="4" id="KW-0479">Metal-binding</keyword>
<evidence type="ECO:0000313" key="8">
    <source>
        <dbReference type="EMBL" id="KAK0582823.1"/>
    </source>
</evidence>
<dbReference type="SUPFAM" id="SSF54001">
    <property type="entry name" value="Cysteine proteinases"/>
    <property type="match status" value="1"/>
</dbReference>
<dbReference type="InterPro" id="IPR015407">
    <property type="entry name" value="Phytochelatin_synthase_C"/>
</dbReference>
<reference evidence="8" key="2">
    <citation type="submission" date="2023-06" db="EMBL/GenBank/DDBJ databases">
        <authorList>
            <person name="Swenson N.G."/>
            <person name="Wegrzyn J.L."/>
            <person name="Mcevoy S.L."/>
        </authorList>
    </citation>
    <scope>NUCLEOTIDE SEQUENCE</scope>
    <source>
        <strain evidence="8">NS2018</strain>
        <tissue evidence="8">Leaf</tissue>
    </source>
</reference>
<evidence type="ECO:0000259" key="7">
    <source>
        <dbReference type="PROSITE" id="PS51443"/>
    </source>
</evidence>
<evidence type="ECO:0000256" key="3">
    <source>
        <dbReference type="ARBA" id="ARBA00022679"/>
    </source>
</evidence>
<feature type="region of interest" description="Disordered" evidence="6">
    <location>
        <begin position="596"/>
        <end position="628"/>
    </location>
</feature>
<organism evidence="8 9">
    <name type="scientific">Acer saccharum</name>
    <name type="common">Sugar maple</name>
    <dbReference type="NCBI Taxonomy" id="4024"/>
    <lineage>
        <taxon>Eukaryota</taxon>
        <taxon>Viridiplantae</taxon>
        <taxon>Streptophyta</taxon>
        <taxon>Embryophyta</taxon>
        <taxon>Tracheophyta</taxon>
        <taxon>Spermatophyta</taxon>
        <taxon>Magnoliopsida</taxon>
        <taxon>eudicotyledons</taxon>
        <taxon>Gunneridae</taxon>
        <taxon>Pentapetalae</taxon>
        <taxon>rosids</taxon>
        <taxon>malvids</taxon>
        <taxon>Sapindales</taxon>
        <taxon>Sapindaceae</taxon>
        <taxon>Hippocastanoideae</taxon>
        <taxon>Acereae</taxon>
        <taxon>Acer</taxon>
    </lineage>
</organism>
<proteinExistence type="predicted"/>
<feature type="compositionally biased region" description="Polar residues" evidence="6">
    <location>
        <begin position="558"/>
        <end position="568"/>
    </location>
</feature>
<evidence type="ECO:0000256" key="4">
    <source>
        <dbReference type="ARBA" id="ARBA00022723"/>
    </source>
</evidence>
<dbReference type="GO" id="GO:0098849">
    <property type="term" value="P:cellular detoxification of cadmium ion"/>
    <property type="evidence" value="ECO:0007669"/>
    <property type="project" value="TreeGrafter"/>
</dbReference>
<dbReference type="GO" id="GO:0016756">
    <property type="term" value="F:glutathione gamma-glutamylcysteinyltransferase activity"/>
    <property type="evidence" value="ECO:0007669"/>
    <property type="project" value="UniProtKB-EC"/>
</dbReference>
<evidence type="ECO:0000256" key="5">
    <source>
        <dbReference type="ARBA" id="ARBA00023315"/>
    </source>
</evidence>
<feature type="compositionally biased region" description="Basic and acidic residues" evidence="6">
    <location>
        <begin position="545"/>
        <end position="556"/>
    </location>
</feature>
<dbReference type="PROSITE" id="PS51443">
    <property type="entry name" value="PCS"/>
    <property type="match status" value="1"/>
</dbReference>
<evidence type="ECO:0000313" key="9">
    <source>
        <dbReference type="Proteomes" id="UP001168877"/>
    </source>
</evidence>
<feature type="domain" description="Peptidase C83" evidence="7">
    <location>
        <begin position="1"/>
        <end position="219"/>
    </location>
</feature>
<dbReference type="GO" id="GO:0046938">
    <property type="term" value="P:phytochelatin biosynthetic process"/>
    <property type="evidence" value="ECO:0007669"/>
    <property type="project" value="InterPro"/>
</dbReference>
<comment type="caution">
    <text evidence="8">The sequence shown here is derived from an EMBL/GenBank/DDBJ whole genome shotgun (WGS) entry which is preliminary data.</text>
</comment>
<dbReference type="Pfam" id="PF09328">
    <property type="entry name" value="Phytochelatin_C"/>
    <property type="match status" value="1"/>
</dbReference>
<dbReference type="AlphaFoldDB" id="A0AA39VLA7"/>
<dbReference type="InterPro" id="IPR040409">
    <property type="entry name" value="PCS-like"/>
</dbReference>
<dbReference type="InterPro" id="IPR038765">
    <property type="entry name" value="Papain-like_cys_pep_sf"/>
</dbReference>
<dbReference type="InterPro" id="IPR038156">
    <property type="entry name" value="PCS_N_sf"/>
</dbReference>
<protein>
    <recommendedName>
        <fullName evidence="1">glutathione gamma-glutamylcysteinyltransferase</fullName>
        <ecNumber evidence="1">2.3.2.15</ecNumber>
    </recommendedName>
</protein>
<feature type="compositionally biased region" description="Gly residues" evidence="6">
    <location>
        <begin position="606"/>
        <end position="618"/>
    </location>
</feature>
<reference evidence="8" key="1">
    <citation type="journal article" date="2022" name="Plant J.">
        <title>Strategies of tolerance reflected in two North American maple genomes.</title>
        <authorList>
            <person name="McEvoy S.L."/>
            <person name="Sezen U.U."/>
            <person name="Trouern-Trend A."/>
            <person name="McMahon S.M."/>
            <person name="Schaberg P.G."/>
            <person name="Yang J."/>
            <person name="Wegrzyn J.L."/>
            <person name="Swenson N.G."/>
        </authorList>
    </citation>
    <scope>NUCLEOTIDE SEQUENCE</scope>
    <source>
        <strain evidence="8">NS2018</strain>
    </source>
</reference>
<evidence type="ECO:0000256" key="1">
    <source>
        <dbReference type="ARBA" id="ARBA00012468"/>
    </source>
</evidence>